<dbReference type="EMBL" id="JADCTT010000002">
    <property type="protein sequence ID" value="KAF9757864.1"/>
    <property type="molecule type" value="Genomic_DNA"/>
</dbReference>
<feature type="signal peptide" evidence="1">
    <location>
        <begin position="1"/>
        <end position="19"/>
    </location>
</feature>
<gene>
    <name evidence="2" type="ORF">IM811_008808</name>
</gene>
<dbReference type="Proteomes" id="UP000616885">
    <property type="component" value="Unassembled WGS sequence"/>
</dbReference>
<evidence type="ECO:0000256" key="1">
    <source>
        <dbReference type="SAM" id="SignalP"/>
    </source>
</evidence>
<name>A0A8H7NKW5_BIOOC</name>
<sequence length="82" mass="7922">MKPLYLVTTFATLPISVLAGPIAYGVCQSGCAGVVMACYGAAGFIWGATAGAAAPPAIIACNLAFGKCSAACAATALLAPTP</sequence>
<evidence type="ECO:0000313" key="2">
    <source>
        <dbReference type="EMBL" id="KAF9757864.1"/>
    </source>
</evidence>
<evidence type="ECO:0000313" key="3">
    <source>
        <dbReference type="Proteomes" id="UP000616885"/>
    </source>
</evidence>
<keyword evidence="1" id="KW-0732">Signal</keyword>
<dbReference type="AlphaFoldDB" id="A0A8H7NKW5"/>
<accession>A0A8H7NKW5</accession>
<protein>
    <recommendedName>
        <fullName evidence="4">Cysteine-rich protein</fullName>
    </recommendedName>
</protein>
<comment type="caution">
    <text evidence="2">The sequence shown here is derived from an EMBL/GenBank/DDBJ whole genome shotgun (WGS) entry which is preliminary data.</text>
</comment>
<evidence type="ECO:0008006" key="4">
    <source>
        <dbReference type="Google" id="ProtNLM"/>
    </source>
</evidence>
<feature type="chain" id="PRO_5034905753" description="Cysteine-rich protein" evidence="1">
    <location>
        <begin position="20"/>
        <end position="82"/>
    </location>
</feature>
<organism evidence="2 3">
    <name type="scientific">Bionectria ochroleuca</name>
    <name type="common">Gliocladium roseum</name>
    <dbReference type="NCBI Taxonomy" id="29856"/>
    <lineage>
        <taxon>Eukaryota</taxon>
        <taxon>Fungi</taxon>
        <taxon>Dikarya</taxon>
        <taxon>Ascomycota</taxon>
        <taxon>Pezizomycotina</taxon>
        <taxon>Sordariomycetes</taxon>
        <taxon>Hypocreomycetidae</taxon>
        <taxon>Hypocreales</taxon>
        <taxon>Bionectriaceae</taxon>
        <taxon>Clonostachys</taxon>
    </lineage>
</organism>
<dbReference type="PANTHER" id="PTHR37475">
    <property type="entry name" value="ZYGOTE-SPECIFIC CLASS V COPY B GENE PROTEIN"/>
    <property type="match status" value="1"/>
</dbReference>
<dbReference type="PANTHER" id="PTHR37475:SF1">
    <property type="entry name" value="ZYGOTE-SPECIFIC PROTEIN"/>
    <property type="match status" value="1"/>
</dbReference>
<reference evidence="2" key="1">
    <citation type="submission" date="2020-10" db="EMBL/GenBank/DDBJ databases">
        <title>High-Quality Genome Resource of Clonostachys rosea strain S41 by Oxford Nanopore Long-Read Sequencing.</title>
        <authorList>
            <person name="Wang H."/>
        </authorList>
    </citation>
    <scope>NUCLEOTIDE SEQUENCE</scope>
    <source>
        <strain evidence="2">S41</strain>
    </source>
</reference>
<proteinExistence type="predicted"/>